<feature type="domain" description="HTH luxR-type" evidence="8">
    <location>
        <begin position="145"/>
        <end position="210"/>
    </location>
</feature>
<evidence type="ECO:0000313" key="11">
    <source>
        <dbReference type="Proteomes" id="UP000184241"/>
    </source>
</evidence>
<dbReference type="InterPro" id="IPR000792">
    <property type="entry name" value="Tscrpt_reg_LuxR_C"/>
</dbReference>
<evidence type="ECO:0000256" key="7">
    <source>
        <dbReference type="PROSITE-ProRule" id="PRU00169"/>
    </source>
</evidence>
<dbReference type="CDD" id="cd06170">
    <property type="entry name" value="LuxR_C_like"/>
    <property type="match status" value="1"/>
</dbReference>
<dbReference type="SUPFAM" id="SSF46894">
    <property type="entry name" value="C-terminal effector domain of the bipartite response regulators"/>
    <property type="match status" value="1"/>
</dbReference>
<evidence type="ECO:0000259" key="8">
    <source>
        <dbReference type="PROSITE" id="PS50043"/>
    </source>
</evidence>
<dbReference type="PROSITE" id="PS50043">
    <property type="entry name" value="HTH_LUXR_2"/>
    <property type="match status" value="1"/>
</dbReference>
<dbReference type="Proteomes" id="UP000184241">
    <property type="component" value="Unassembled WGS sequence"/>
</dbReference>
<reference evidence="10 11" key="1">
    <citation type="submission" date="2016-11" db="EMBL/GenBank/DDBJ databases">
        <authorList>
            <person name="Jaros S."/>
            <person name="Januszkiewicz K."/>
            <person name="Wedrychowicz H."/>
        </authorList>
    </citation>
    <scope>NUCLEOTIDE SEQUENCE [LARGE SCALE GENOMIC DNA]</scope>
    <source>
        <strain evidence="10 11">DSM 6191</strain>
    </source>
</reference>
<dbReference type="InterPro" id="IPR001789">
    <property type="entry name" value="Sig_transdc_resp-reg_receiver"/>
</dbReference>
<dbReference type="Gene3D" id="3.40.50.2300">
    <property type="match status" value="1"/>
</dbReference>
<keyword evidence="3" id="KW-0805">Transcription regulation</keyword>
<protein>
    <recommendedName>
        <fullName evidence="1">Stage 0 sporulation protein A homolog</fullName>
    </recommendedName>
</protein>
<evidence type="ECO:0000256" key="4">
    <source>
        <dbReference type="ARBA" id="ARBA00023125"/>
    </source>
</evidence>
<dbReference type="PRINTS" id="PR00038">
    <property type="entry name" value="HTHLUXR"/>
</dbReference>
<sequence>MSINVLIADDEELITNSLKMILNYEADINVLFVCQNGDEAYEKVLQNNNIHVVLMDIRMPVCDGVLSTKKILKVRPDIKIIILTTFNDDEYIFEALKNGAKGYLLKNIKADEIIKAIRIVHEGNLLVHPEVATKLSSMLKADKKKLIYNLNLSENEIEIIKLISDGLSNREIAKKIFLTEGTVKNKITDILSKLKLRDRTQIAIFYLKNFS</sequence>
<dbReference type="GO" id="GO:0003677">
    <property type="term" value="F:DNA binding"/>
    <property type="evidence" value="ECO:0007669"/>
    <property type="project" value="UniProtKB-KW"/>
</dbReference>
<dbReference type="SMART" id="SM00421">
    <property type="entry name" value="HTH_LUXR"/>
    <property type="match status" value="1"/>
</dbReference>
<keyword evidence="2 7" id="KW-0597">Phosphoprotein</keyword>
<dbReference type="PROSITE" id="PS50110">
    <property type="entry name" value="RESPONSE_REGULATORY"/>
    <property type="match status" value="1"/>
</dbReference>
<evidence type="ECO:0000256" key="2">
    <source>
        <dbReference type="ARBA" id="ARBA00022553"/>
    </source>
</evidence>
<evidence type="ECO:0000313" key="10">
    <source>
        <dbReference type="EMBL" id="SHH86898.1"/>
    </source>
</evidence>
<dbReference type="InterPro" id="IPR016032">
    <property type="entry name" value="Sig_transdc_resp-reg_C-effctor"/>
</dbReference>
<evidence type="ECO:0000256" key="6">
    <source>
        <dbReference type="ARBA" id="ARBA00024867"/>
    </source>
</evidence>
<gene>
    <name evidence="10" type="ORF">SAMN02745941_01093</name>
</gene>
<dbReference type="GO" id="GO:0006355">
    <property type="term" value="P:regulation of DNA-templated transcription"/>
    <property type="evidence" value="ECO:0007669"/>
    <property type="project" value="InterPro"/>
</dbReference>
<dbReference type="SUPFAM" id="SSF52172">
    <property type="entry name" value="CheY-like"/>
    <property type="match status" value="1"/>
</dbReference>
<feature type="modified residue" description="4-aspartylphosphate" evidence="7">
    <location>
        <position position="56"/>
    </location>
</feature>
<dbReference type="RefSeq" id="WP_073017494.1">
    <property type="nucleotide sequence ID" value="NZ_FQXU01000004.1"/>
</dbReference>
<dbReference type="GO" id="GO:0000160">
    <property type="term" value="P:phosphorelay signal transduction system"/>
    <property type="evidence" value="ECO:0007669"/>
    <property type="project" value="InterPro"/>
</dbReference>
<evidence type="ECO:0000256" key="1">
    <source>
        <dbReference type="ARBA" id="ARBA00018672"/>
    </source>
</evidence>
<dbReference type="EMBL" id="FQXU01000004">
    <property type="protein sequence ID" value="SHH86898.1"/>
    <property type="molecule type" value="Genomic_DNA"/>
</dbReference>
<dbReference type="InterPro" id="IPR039420">
    <property type="entry name" value="WalR-like"/>
</dbReference>
<evidence type="ECO:0000256" key="3">
    <source>
        <dbReference type="ARBA" id="ARBA00023015"/>
    </source>
</evidence>
<dbReference type="SMART" id="SM00448">
    <property type="entry name" value="REC"/>
    <property type="match status" value="1"/>
</dbReference>
<evidence type="ECO:0000259" key="9">
    <source>
        <dbReference type="PROSITE" id="PS50110"/>
    </source>
</evidence>
<accession>A0A1M5WHM5</accession>
<dbReference type="Pfam" id="PF00196">
    <property type="entry name" value="GerE"/>
    <property type="match status" value="1"/>
</dbReference>
<organism evidence="10 11">
    <name type="scientific">Clostridium intestinale DSM 6191</name>
    <dbReference type="NCBI Taxonomy" id="1121320"/>
    <lineage>
        <taxon>Bacteria</taxon>
        <taxon>Bacillati</taxon>
        <taxon>Bacillota</taxon>
        <taxon>Clostridia</taxon>
        <taxon>Eubacteriales</taxon>
        <taxon>Clostridiaceae</taxon>
        <taxon>Clostridium</taxon>
    </lineage>
</organism>
<dbReference type="AlphaFoldDB" id="A0A1M5WHM5"/>
<dbReference type="Pfam" id="PF00072">
    <property type="entry name" value="Response_reg"/>
    <property type="match status" value="1"/>
</dbReference>
<evidence type="ECO:0000256" key="5">
    <source>
        <dbReference type="ARBA" id="ARBA00023163"/>
    </source>
</evidence>
<dbReference type="InterPro" id="IPR058245">
    <property type="entry name" value="NreC/VraR/RcsB-like_REC"/>
</dbReference>
<dbReference type="CDD" id="cd17535">
    <property type="entry name" value="REC_NarL-like"/>
    <property type="match status" value="1"/>
</dbReference>
<keyword evidence="4" id="KW-0238">DNA-binding</keyword>
<proteinExistence type="predicted"/>
<comment type="function">
    <text evidence="6">May play the central regulatory role in sporulation. It may be an element of the effector pathway responsible for the activation of sporulation genes in response to nutritional stress. Spo0A may act in concert with spo0H (a sigma factor) to control the expression of some genes that are critical to the sporulation process.</text>
</comment>
<dbReference type="PANTHER" id="PTHR43214">
    <property type="entry name" value="TWO-COMPONENT RESPONSE REGULATOR"/>
    <property type="match status" value="1"/>
</dbReference>
<feature type="domain" description="Response regulatory" evidence="9">
    <location>
        <begin position="4"/>
        <end position="121"/>
    </location>
</feature>
<name>A0A1M5WHM5_9CLOT</name>
<dbReference type="InterPro" id="IPR011006">
    <property type="entry name" value="CheY-like_superfamily"/>
</dbReference>
<keyword evidence="5" id="KW-0804">Transcription</keyword>
<dbReference type="PANTHER" id="PTHR43214:SF40">
    <property type="entry name" value="TRANSCRIPTIONAL REGULATORY PROTEIN LNRK"/>
    <property type="match status" value="1"/>
</dbReference>